<dbReference type="CDD" id="cd06529">
    <property type="entry name" value="S24_LexA-like"/>
    <property type="match status" value="1"/>
</dbReference>
<dbReference type="EMBL" id="BSDY01000001">
    <property type="protein sequence ID" value="GLI54732.1"/>
    <property type="molecule type" value="Genomic_DNA"/>
</dbReference>
<dbReference type="SUPFAM" id="SSF51306">
    <property type="entry name" value="LexA/Signal peptidase"/>
    <property type="match status" value="1"/>
</dbReference>
<dbReference type="InterPro" id="IPR010982">
    <property type="entry name" value="Lambda_DNA-bd_dom_sf"/>
</dbReference>
<dbReference type="Gene3D" id="1.10.260.40">
    <property type="entry name" value="lambda repressor-like DNA-binding domains"/>
    <property type="match status" value="1"/>
</dbReference>
<keyword evidence="3" id="KW-0804">Transcription</keyword>
<evidence type="ECO:0000313" key="6">
    <source>
        <dbReference type="Proteomes" id="UP001144471"/>
    </source>
</evidence>
<dbReference type="AlphaFoldDB" id="A0A9W6GJD0"/>
<evidence type="ECO:0000256" key="2">
    <source>
        <dbReference type="ARBA" id="ARBA00023125"/>
    </source>
</evidence>
<dbReference type="Pfam" id="PF00717">
    <property type="entry name" value="Peptidase_S24"/>
    <property type="match status" value="1"/>
</dbReference>
<comment type="caution">
    <text evidence="5">The sequence shown here is derived from an EMBL/GenBank/DDBJ whole genome shotgun (WGS) entry which is preliminary data.</text>
</comment>
<name>A0A9W6GJD0_9FUSO</name>
<evidence type="ECO:0000259" key="4">
    <source>
        <dbReference type="PROSITE" id="PS50943"/>
    </source>
</evidence>
<dbReference type="PROSITE" id="PS50943">
    <property type="entry name" value="HTH_CROC1"/>
    <property type="match status" value="1"/>
</dbReference>
<reference evidence="5" key="1">
    <citation type="submission" date="2022-12" db="EMBL/GenBank/DDBJ databases">
        <title>Reference genome sequencing for broad-spectrum identification of bacterial and archaeal isolates by mass spectrometry.</title>
        <authorList>
            <person name="Sekiguchi Y."/>
            <person name="Tourlousse D.M."/>
        </authorList>
    </citation>
    <scope>NUCLEOTIDE SEQUENCE</scope>
    <source>
        <strain evidence="5">10succ1</strain>
    </source>
</reference>
<dbReference type="Proteomes" id="UP001144471">
    <property type="component" value="Unassembled WGS sequence"/>
</dbReference>
<dbReference type="Gene3D" id="2.10.109.10">
    <property type="entry name" value="Umud Fragment, subunit A"/>
    <property type="match status" value="1"/>
</dbReference>
<dbReference type="InterPro" id="IPR036286">
    <property type="entry name" value="LexA/Signal_pep-like_sf"/>
</dbReference>
<keyword evidence="1" id="KW-0805">Transcription regulation</keyword>
<dbReference type="RefSeq" id="WP_281832680.1">
    <property type="nucleotide sequence ID" value="NZ_BSDY01000001.1"/>
</dbReference>
<dbReference type="InterPro" id="IPR039418">
    <property type="entry name" value="LexA-like"/>
</dbReference>
<sequence>MSKYVIDEKNRIKLGKYIKENREKKGLGLNQLAVKISVTNSLLSKLENGITQKISPFLLKEVAKGLGVDYKELYKIVGYLDNAREKEDRSNVVRITTKKVPLYGTASAGQGYINLAEELEEFPIPIEDYKPGRFVVRVKGDSMTGPVKSIPDGTVALVDPTMCLDAEALANKVCVFTYNGETYIKQLVINNQNIIQLVSFNPEVETIIVLQPKELKCEGRVIKTWSEQSW</sequence>
<dbReference type="PANTHER" id="PTHR40661:SF3">
    <property type="entry name" value="FELS-1 PROPHAGE TRANSCRIPTIONAL REGULATOR"/>
    <property type="match status" value="1"/>
</dbReference>
<organism evidence="5 6">
    <name type="scientific">Propionigenium maris DSM 9537</name>
    <dbReference type="NCBI Taxonomy" id="1123000"/>
    <lineage>
        <taxon>Bacteria</taxon>
        <taxon>Fusobacteriati</taxon>
        <taxon>Fusobacteriota</taxon>
        <taxon>Fusobacteriia</taxon>
        <taxon>Fusobacteriales</taxon>
        <taxon>Fusobacteriaceae</taxon>
        <taxon>Propionigenium</taxon>
    </lineage>
</organism>
<evidence type="ECO:0000256" key="1">
    <source>
        <dbReference type="ARBA" id="ARBA00023015"/>
    </source>
</evidence>
<evidence type="ECO:0000313" key="5">
    <source>
        <dbReference type="EMBL" id="GLI54732.1"/>
    </source>
</evidence>
<keyword evidence="6" id="KW-1185">Reference proteome</keyword>
<feature type="domain" description="HTH cro/C1-type" evidence="4">
    <location>
        <begin position="18"/>
        <end position="73"/>
    </location>
</feature>
<dbReference type="SMART" id="SM00530">
    <property type="entry name" value="HTH_XRE"/>
    <property type="match status" value="1"/>
</dbReference>
<dbReference type="InterPro" id="IPR015927">
    <property type="entry name" value="Peptidase_S24_S26A/B/C"/>
</dbReference>
<dbReference type="GO" id="GO:0003677">
    <property type="term" value="F:DNA binding"/>
    <property type="evidence" value="ECO:0007669"/>
    <property type="project" value="UniProtKB-KW"/>
</dbReference>
<evidence type="ECO:0000256" key="3">
    <source>
        <dbReference type="ARBA" id="ARBA00023163"/>
    </source>
</evidence>
<dbReference type="SUPFAM" id="SSF47413">
    <property type="entry name" value="lambda repressor-like DNA-binding domains"/>
    <property type="match status" value="1"/>
</dbReference>
<protein>
    <recommendedName>
        <fullName evidence="4">HTH cro/C1-type domain-containing protein</fullName>
    </recommendedName>
</protein>
<accession>A0A9W6GJD0</accession>
<keyword evidence="2" id="KW-0238">DNA-binding</keyword>
<dbReference type="Pfam" id="PF01381">
    <property type="entry name" value="HTH_3"/>
    <property type="match status" value="1"/>
</dbReference>
<dbReference type="CDD" id="cd00093">
    <property type="entry name" value="HTH_XRE"/>
    <property type="match status" value="1"/>
</dbReference>
<proteinExistence type="predicted"/>
<dbReference type="InterPro" id="IPR001387">
    <property type="entry name" value="Cro/C1-type_HTH"/>
</dbReference>
<gene>
    <name evidence="5" type="ORF">PM10SUCC1_02470</name>
</gene>
<dbReference type="PANTHER" id="PTHR40661">
    <property type="match status" value="1"/>
</dbReference>